<organism evidence="1 2">
    <name type="scientific">Planktothrix tepida PCC 9214</name>
    <dbReference type="NCBI Taxonomy" id="671072"/>
    <lineage>
        <taxon>Bacteria</taxon>
        <taxon>Bacillati</taxon>
        <taxon>Cyanobacteriota</taxon>
        <taxon>Cyanophyceae</taxon>
        <taxon>Oscillatoriophycideae</taxon>
        <taxon>Oscillatoriales</taxon>
        <taxon>Microcoleaceae</taxon>
        <taxon>Planktothrix</taxon>
    </lineage>
</organism>
<accession>A0A1J1LI80</accession>
<protein>
    <submittedName>
        <fullName evidence="1">Uncharacterized protein</fullName>
    </submittedName>
</protein>
<dbReference type="OrthoDB" id="9842946at2"/>
<name>A0A1J1LI80_9CYAN</name>
<evidence type="ECO:0000313" key="2">
    <source>
        <dbReference type="Proteomes" id="UP000184315"/>
    </source>
</evidence>
<sequence length="79" mass="9042">MNNKYTQVKEVLSLCLPAENVVSLLEQVHLQLDADPDTVLEVVTTIRDFSQRQGCSFGTAFSLFRQCRNLGDWQRLKNL</sequence>
<dbReference type="AlphaFoldDB" id="A0A1J1LI80"/>
<dbReference type="EMBL" id="CZDF01000148">
    <property type="protein sequence ID" value="CUR32317.1"/>
    <property type="molecule type" value="Genomic_DNA"/>
</dbReference>
<reference evidence="2" key="1">
    <citation type="submission" date="2015-10" db="EMBL/GenBank/DDBJ databases">
        <authorList>
            <person name="Regsiter A."/>
            <person name="william w."/>
        </authorList>
    </citation>
    <scope>NUCLEOTIDE SEQUENCE [LARGE SCALE GENOMIC DNA]</scope>
</reference>
<dbReference type="RefSeq" id="WP_072719055.1">
    <property type="nucleotide sequence ID" value="NZ_LN889796.1"/>
</dbReference>
<evidence type="ECO:0000313" key="1">
    <source>
        <dbReference type="EMBL" id="CUR32317.1"/>
    </source>
</evidence>
<dbReference type="Proteomes" id="UP000184315">
    <property type="component" value="Unassembled WGS sequence"/>
</dbReference>
<gene>
    <name evidence="1" type="ORF">PL9214430289</name>
</gene>
<proteinExistence type="predicted"/>
<keyword evidence="2" id="KW-1185">Reference proteome</keyword>